<accession>A0A7S0FAA8</accession>
<proteinExistence type="predicted"/>
<evidence type="ECO:0000313" key="6">
    <source>
        <dbReference type="EMBL" id="CAD8348135.1"/>
    </source>
</evidence>
<dbReference type="InterPro" id="IPR006214">
    <property type="entry name" value="Bax_inhibitor_1-related"/>
</dbReference>
<evidence type="ECO:0000256" key="5">
    <source>
        <dbReference type="SAM" id="Phobius"/>
    </source>
</evidence>
<evidence type="ECO:0000256" key="4">
    <source>
        <dbReference type="ARBA" id="ARBA00023136"/>
    </source>
</evidence>
<evidence type="ECO:0000256" key="1">
    <source>
        <dbReference type="ARBA" id="ARBA00004141"/>
    </source>
</evidence>
<dbReference type="Pfam" id="PF01027">
    <property type="entry name" value="Bax1-I"/>
    <property type="match status" value="1"/>
</dbReference>
<reference evidence="6" key="1">
    <citation type="submission" date="2021-01" db="EMBL/GenBank/DDBJ databases">
        <authorList>
            <person name="Corre E."/>
            <person name="Pelletier E."/>
            <person name="Niang G."/>
            <person name="Scheremetjew M."/>
            <person name="Finn R."/>
            <person name="Kale V."/>
            <person name="Holt S."/>
            <person name="Cochrane G."/>
            <person name="Meng A."/>
            <person name="Brown T."/>
            <person name="Cohen L."/>
        </authorList>
    </citation>
    <scope>NUCLEOTIDE SEQUENCE</scope>
    <source>
        <strain evidence="6">Pbaha01</strain>
    </source>
</reference>
<dbReference type="AlphaFoldDB" id="A0A7S0FAA8"/>
<feature type="transmembrane region" description="Helical" evidence="5">
    <location>
        <begin position="198"/>
        <end position="220"/>
    </location>
</feature>
<evidence type="ECO:0000256" key="2">
    <source>
        <dbReference type="ARBA" id="ARBA00022692"/>
    </source>
</evidence>
<keyword evidence="4 5" id="KW-0472">Membrane</keyword>
<evidence type="ECO:0000256" key="3">
    <source>
        <dbReference type="ARBA" id="ARBA00022989"/>
    </source>
</evidence>
<feature type="transmembrane region" description="Helical" evidence="5">
    <location>
        <begin position="75"/>
        <end position="94"/>
    </location>
</feature>
<comment type="subcellular location">
    <subcellularLocation>
        <location evidence="1">Membrane</location>
        <topology evidence="1">Multi-pass membrane protein</topology>
    </subcellularLocation>
</comment>
<feature type="transmembrane region" description="Helical" evidence="5">
    <location>
        <begin position="173"/>
        <end position="192"/>
    </location>
</feature>
<feature type="transmembrane region" description="Helical" evidence="5">
    <location>
        <begin position="232"/>
        <end position="258"/>
    </location>
</feature>
<keyword evidence="2 5" id="KW-0812">Transmembrane</keyword>
<gene>
    <name evidence="6" type="ORF">PBAH0796_LOCUS3874</name>
</gene>
<name>A0A7S0FAA8_9DINO</name>
<dbReference type="EMBL" id="HBEG01006606">
    <property type="protein sequence ID" value="CAD8348135.1"/>
    <property type="molecule type" value="Transcribed_RNA"/>
</dbReference>
<dbReference type="GO" id="GO:0016020">
    <property type="term" value="C:membrane"/>
    <property type="evidence" value="ECO:0007669"/>
    <property type="project" value="UniProtKB-SubCell"/>
</dbReference>
<sequence>MQPAAQDAEWQSLVVRPAVQAQGQPPKVRCDFVRKVICFVVLQVLVGFGIASPFLFRLHVLQLAFGKCHCADLVYQGSFVAVISVVLLHFNLIGGSMQLGRQTYMRLLTRQPWNCLLLLVFALAHGILTGFVSLSVPGRTVGILGLSWLGAVVLCSAYARWTPRDCSTVNHTLALRFLILVSGISMCFHASAGFRRVLVSWWLALFLSLLVHHTQLIFGTSRPNEQLMEYTIDMYALAAFNLFSLYASTFCLLLRGFAR</sequence>
<feature type="transmembrane region" description="Helical" evidence="5">
    <location>
        <begin position="115"/>
        <end position="136"/>
    </location>
</feature>
<protein>
    <submittedName>
        <fullName evidence="6">Uncharacterized protein</fullName>
    </submittedName>
</protein>
<organism evidence="6">
    <name type="scientific">Pyrodinium bahamense</name>
    <dbReference type="NCBI Taxonomy" id="73915"/>
    <lineage>
        <taxon>Eukaryota</taxon>
        <taxon>Sar</taxon>
        <taxon>Alveolata</taxon>
        <taxon>Dinophyceae</taxon>
        <taxon>Gonyaulacales</taxon>
        <taxon>Pyrocystaceae</taxon>
        <taxon>Pyrodinium</taxon>
    </lineage>
</organism>
<keyword evidence="3 5" id="KW-1133">Transmembrane helix</keyword>
<feature type="transmembrane region" description="Helical" evidence="5">
    <location>
        <begin position="36"/>
        <end position="55"/>
    </location>
</feature>